<evidence type="ECO:0000256" key="6">
    <source>
        <dbReference type="ARBA" id="ARBA00012102"/>
    </source>
</evidence>
<evidence type="ECO:0000256" key="1">
    <source>
        <dbReference type="ARBA" id="ARBA00001206"/>
    </source>
</evidence>
<proteinExistence type="inferred from homology"/>
<evidence type="ECO:0000256" key="15">
    <source>
        <dbReference type="ARBA" id="ARBA00040883"/>
    </source>
</evidence>
<dbReference type="PANTHER" id="PTHR34265">
    <property type="entry name" value="TYPE III PANTOTHENATE KINASE"/>
    <property type="match status" value="1"/>
</dbReference>
<dbReference type="NCBIfam" id="TIGR00671">
    <property type="entry name" value="baf"/>
    <property type="match status" value="1"/>
</dbReference>
<evidence type="ECO:0000313" key="17">
    <source>
        <dbReference type="EMBL" id="KFI46244.1"/>
    </source>
</evidence>
<comment type="catalytic activity">
    <reaction evidence="1 16">
        <text>(R)-pantothenate + ATP = (R)-4'-phosphopantothenate + ADP + H(+)</text>
        <dbReference type="Rhea" id="RHEA:16373"/>
        <dbReference type="ChEBI" id="CHEBI:10986"/>
        <dbReference type="ChEBI" id="CHEBI:15378"/>
        <dbReference type="ChEBI" id="CHEBI:29032"/>
        <dbReference type="ChEBI" id="CHEBI:30616"/>
        <dbReference type="ChEBI" id="CHEBI:456216"/>
        <dbReference type="EC" id="2.7.1.33"/>
    </reaction>
</comment>
<gene>
    <name evidence="16" type="primary">coaX</name>
    <name evidence="17" type="ORF">BBOU_1333</name>
</gene>
<keyword evidence="13 16" id="KW-0173">Coenzyme A biosynthesis</keyword>
<dbReference type="GO" id="GO:0015937">
    <property type="term" value="P:coenzyme A biosynthetic process"/>
    <property type="evidence" value="ECO:0007669"/>
    <property type="project" value="UniProtKB-UniRule"/>
</dbReference>
<comment type="function">
    <text evidence="16">Catalyzes the phosphorylation of pantothenate (Pan), the first step in CoA biosynthesis.</text>
</comment>
<dbReference type="OrthoDB" id="9804707at2"/>
<dbReference type="EC" id="2.7.1.33" evidence="6 16"/>
<dbReference type="InterPro" id="IPR043129">
    <property type="entry name" value="ATPase_NBD"/>
</dbReference>
<evidence type="ECO:0000256" key="7">
    <source>
        <dbReference type="ARBA" id="ARBA00022490"/>
    </source>
</evidence>
<evidence type="ECO:0000256" key="14">
    <source>
        <dbReference type="ARBA" id="ARBA00038036"/>
    </source>
</evidence>
<keyword evidence="9 16" id="KW-0547">Nucleotide-binding</keyword>
<dbReference type="Gene3D" id="3.30.420.40">
    <property type="match status" value="2"/>
</dbReference>
<evidence type="ECO:0000256" key="10">
    <source>
        <dbReference type="ARBA" id="ARBA00022777"/>
    </source>
</evidence>
<keyword evidence="10 16" id="KW-0418">Kinase</keyword>
<dbReference type="NCBIfam" id="NF009855">
    <property type="entry name" value="PRK13321.1"/>
    <property type="match status" value="1"/>
</dbReference>
<feature type="binding site" evidence="16">
    <location>
        <position position="135"/>
    </location>
    <ligand>
        <name>ATP</name>
        <dbReference type="ChEBI" id="CHEBI:30616"/>
    </ligand>
</feature>
<comment type="caution">
    <text evidence="17">The sequence shown here is derived from an EMBL/GenBank/DDBJ whole genome shotgun (WGS) entry which is preliminary data.</text>
</comment>
<dbReference type="CDD" id="cd24015">
    <property type="entry name" value="ASKHA_NBD_PanK-III"/>
    <property type="match status" value="1"/>
</dbReference>
<feature type="binding site" evidence="16">
    <location>
        <begin position="110"/>
        <end position="113"/>
    </location>
    <ligand>
        <name>substrate</name>
    </ligand>
</feature>
<feature type="active site" description="Proton acceptor" evidence="16">
    <location>
        <position position="112"/>
    </location>
</feature>
<dbReference type="SUPFAM" id="SSF53067">
    <property type="entry name" value="Actin-like ATPase domain"/>
    <property type="match status" value="2"/>
</dbReference>
<keyword evidence="11 16" id="KW-0067">ATP-binding</keyword>
<dbReference type="GeneID" id="303204434"/>
<evidence type="ECO:0000256" key="2">
    <source>
        <dbReference type="ARBA" id="ARBA00001958"/>
    </source>
</evidence>
<dbReference type="Pfam" id="PF03309">
    <property type="entry name" value="Pan_kinase"/>
    <property type="match status" value="1"/>
</dbReference>
<comment type="similarity">
    <text evidence="14 16">Belongs to the type III pantothenate kinase family.</text>
</comment>
<dbReference type="GO" id="GO:0004594">
    <property type="term" value="F:pantothenate kinase activity"/>
    <property type="evidence" value="ECO:0007669"/>
    <property type="project" value="UniProtKB-UniRule"/>
</dbReference>
<evidence type="ECO:0000256" key="8">
    <source>
        <dbReference type="ARBA" id="ARBA00022679"/>
    </source>
</evidence>
<feature type="binding site" evidence="16">
    <location>
        <position position="132"/>
    </location>
    <ligand>
        <name>K(+)</name>
        <dbReference type="ChEBI" id="CHEBI:29103"/>
    </ligand>
</feature>
<dbReference type="GO" id="GO:0046872">
    <property type="term" value="F:metal ion binding"/>
    <property type="evidence" value="ECO:0007669"/>
    <property type="project" value="UniProtKB-KW"/>
</dbReference>
<keyword evidence="18" id="KW-1185">Reference proteome</keyword>
<reference evidence="17 18" key="1">
    <citation type="submission" date="2014-03" db="EMBL/GenBank/DDBJ databases">
        <title>Genomics of Bifidobacteria.</title>
        <authorList>
            <person name="Ventura M."/>
            <person name="Milani C."/>
            <person name="Lugli G.A."/>
        </authorList>
    </citation>
    <scope>NUCLEOTIDE SEQUENCE [LARGE SCALE GENOMIC DNA]</scope>
    <source>
        <strain evidence="17 18">LMG 10736</strain>
    </source>
</reference>
<comment type="subcellular location">
    <subcellularLocation>
        <location evidence="3 16">Cytoplasm</location>
    </subcellularLocation>
</comment>
<dbReference type="UniPathway" id="UPA00241">
    <property type="reaction ID" value="UER00352"/>
</dbReference>
<dbReference type="AlphaFoldDB" id="A0A086ZI94"/>
<keyword evidence="12 16" id="KW-0630">Potassium</keyword>
<dbReference type="HAMAP" id="MF_01274">
    <property type="entry name" value="Pantothen_kinase_3"/>
    <property type="match status" value="1"/>
</dbReference>
<comment type="pathway">
    <text evidence="4 16">Cofactor biosynthesis; coenzyme A biosynthesis; CoA from (R)-pantothenate: step 1/5.</text>
</comment>
<dbReference type="Proteomes" id="UP000029093">
    <property type="component" value="Unassembled WGS sequence"/>
</dbReference>
<organism evidence="17 18">
    <name type="scientific">Bifidobacterium boum</name>
    <dbReference type="NCBI Taxonomy" id="78343"/>
    <lineage>
        <taxon>Bacteria</taxon>
        <taxon>Bacillati</taxon>
        <taxon>Actinomycetota</taxon>
        <taxon>Actinomycetes</taxon>
        <taxon>Bifidobacteriales</taxon>
        <taxon>Bifidobacteriaceae</taxon>
        <taxon>Bifidobacterium</taxon>
    </lineage>
</organism>
<keyword evidence="8 16" id="KW-0808">Transferase</keyword>
<evidence type="ECO:0000256" key="9">
    <source>
        <dbReference type="ARBA" id="ARBA00022741"/>
    </source>
</evidence>
<evidence type="ECO:0000256" key="3">
    <source>
        <dbReference type="ARBA" id="ARBA00004496"/>
    </source>
</evidence>
<dbReference type="PANTHER" id="PTHR34265:SF1">
    <property type="entry name" value="TYPE III PANTOTHENATE KINASE"/>
    <property type="match status" value="1"/>
</dbReference>
<evidence type="ECO:0000256" key="12">
    <source>
        <dbReference type="ARBA" id="ARBA00022958"/>
    </source>
</evidence>
<evidence type="ECO:0000256" key="16">
    <source>
        <dbReference type="HAMAP-Rule" id="MF_01274"/>
    </source>
</evidence>
<feature type="binding site" evidence="16">
    <location>
        <position position="187"/>
    </location>
    <ligand>
        <name>substrate</name>
    </ligand>
</feature>
<evidence type="ECO:0000256" key="11">
    <source>
        <dbReference type="ARBA" id="ARBA00022840"/>
    </source>
</evidence>
<name>A0A086ZI94_9BIFI</name>
<comment type="caution">
    <text evidence="16">Lacks conserved residue(s) required for the propagation of feature annotation.</text>
</comment>
<dbReference type="RefSeq" id="WP_026502255.1">
    <property type="nucleotide sequence ID" value="NZ_JADYTP010000003.1"/>
</dbReference>
<evidence type="ECO:0000313" key="18">
    <source>
        <dbReference type="Proteomes" id="UP000029093"/>
    </source>
</evidence>
<dbReference type="InterPro" id="IPR004619">
    <property type="entry name" value="Type_III_PanK"/>
</dbReference>
<feature type="binding site" evidence="16">
    <location>
        <begin position="6"/>
        <end position="13"/>
    </location>
    <ligand>
        <name>ATP</name>
        <dbReference type="ChEBI" id="CHEBI:30616"/>
    </ligand>
</feature>
<evidence type="ECO:0000256" key="5">
    <source>
        <dbReference type="ARBA" id="ARBA00011738"/>
    </source>
</evidence>
<protein>
    <recommendedName>
        <fullName evidence="15 16">Type III pantothenate kinase</fullName>
        <ecNumber evidence="6 16">2.7.1.33</ecNumber>
    </recommendedName>
    <alternativeName>
        <fullName evidence="16">PanK-III</fullName>
    </alternativeName>
    <alternativeName>
        <fullName evidence="16">Pantothenic acid kinase</fullName>
    </alternativeName>
</protein>
<keyword evidence="7 16" id="KW-0963">Cytoplasm</keyword>
<dbReference type="NCBIfam" id="NF009846">
    <property type="entry name" value="PRK13318.1-4"/>
    <property type="match status" value="1"/>
</dbReference>
<evidence type="ECO:0000256" key="4">
    <source>
        <dbReference type="ARBA" id="ARBA00005225"/>
    </source>
</evidence>
<keyword evidence="16" id="KW-0479">Metal-binding</keyword>
<accession>A0A086ZI94</accession>
<sequence>MLLAVDIGNTNIVLGFLDGERGERITGTYRITTKANHTSDEYGLMITQFLAMSGYRPSDVQDVIIVSVVPKVMHSFRASIVKFFDIDPMIVGPGIKTGINVVMDNPKTMGADCLADCVGAYFTYGGPALVADFGTATTFNYVDGKGSIRSGLITTGIRTAAAALWNETAQLPEVEITRPKSILATNTKDAMQAGLYYNFLGGIERTIRQFQQEIDGEFRVIATGGLGRMFKDDTELIDVYDPDLIFKGLAHIYARNTR</sequence>
<dbReference type="EMBL" id="JGYQ01000016">
    <property type="protein sequence ID" value="KFI46244.1"/>
    <property type="molecule type" value="Genomic_DNA"/>
</dbReference>
<comment type="subunit">
    <text evidence="5 16">Homodimer.</text>
</comment>
<dbReference type="GO" id="GO:0005524">
    <property type="term" value="F:ATP binding"/>
    <property type="evidence" value="ECO:0007669"/>
    <property type="project" value="UniProtKB-UniRule"/>
</dbReference>
<comment type="cofactor">
    <cofactor evidence="16">
        <name>NH4(+)</name>
        <dbReference type="ChEBI" id="CHEBI:28938"/>
    </cofactor>
    <cofactor evidence="16">
        <name>K(+)</name>
        <dbReference type="ChEBI" id="CHEBI:29103"/>
    </cofactor>
    <text evidence="16">A monovalent cation. Ammonium or potassium.</text>
</comment>
<comment type="cofactor">
    <cofactor evidence="2">
        <name>K(+)</name>
        <dbReference type="ChEBI" id="CHEBI:29103"/>
    </cofactor>
</comment>
<dbReference type="GO" id="GO:0005737">
    <property type="term" value="C:cytoplasm"/>
    <property type="evidence" value="ECO:0007669"/>
    <property type="project" value="UniProtKB-SubCell"/>
</dbReference>
<evidence type="ECO:0000256" key="13">
    <source>
        <dbReference type="ARBA" id="ARBA00022993"/>
    </source>
</evidence>